<feature type="compositionally biased region" description="Low complexity" evidence="1">
    <location>
        <begin position="87"/>
        <end position="96"/>
    </location>
</feature>
<name>X6LPP5_RETFI</name>
<dbReference type="InterPro" id="IPR029006">
    <property type="entry name" value="ADF-H/Gelsolin-like_dom_sf"/>
</dbReference>
<sequence length="213" mass="24081">NIPVHTVSERLQHKGLQKILESYRDGKFLEAHQQIRVKNVQNKNLKKKKAPKQWDLLLNDPKFIKVVSTIRKTKHAGHPHPHPHPHPSVTASTPSSTPTPIPTPPLPPTNAIDSGRESESSHPLDWAVFKFESVRRGVKKITVECCGSGGIFTLAAHLKKMNELRYCMLNFQYGHIAKRKKLLLIIWIGGQKLEQSGLIAMFKHKKNIEDILG</sequence>
<accession>X6LPP5</accession>
<organism evidence="3 4">
    <name type="scientific">Reticulomyxa filosa</name>
    <dbReference type="NCBI Taxonomy" id="46433"/>
    <lineage>
        <taxon>Eukaryota</taxon>
        <taxon>Sar</taxon>
        <taxon>Rhizaria</taxon>
        <taxon>Retaria</taxon>
        <taxon>Foraminifera</taxon>
        <taxon>Monothalamids</taxon>
        <taxon>Reticulomyxidae</taxon>
        <taxon>Reticulomyxa</taxon>
    </lineage>
</organism>
<feature type="compositionally biased region" description="Pro residues" evidence="1">
    <location>
        <begin position="97"/>
        <end position="108"/>
    </location>
</feature>
<dbReference type="EMBL" id="ASPP01034104">
    <property type="protein sequence ID" value="ETO03122.1"/>
    <property type="molecule type" value="Genomic_DNA"/>
</dbReference>
<evidence type="ECO:0000313" key="3">
    <source>
        <dbReference type="EMBL" id="ETO03122.1"/>
    </source>
</evidence>
<reference evidence="3 4" key="1">
    <citation type="journal article" date="2013" name="Curr. Biol.">
        <title>The Genome of the Foraminiferan Reticulomyxa filosa.</title>
        <authorList>
            <person name="Glockner G."/>
            <person name="Hulsmann N."/>
            <person name="Schleicher M."/>
            <person name="Noegel A.A."/>
            <person name="Eichinger L."/>
            <person name="Gallinger C."/>
            <person name="Pawlowski J."/>
            <person name="Sierra R."/>
            <person name="Euteneuer U."/>
            <person name="Pillet L."/>
            <person name="Moustafa A."/>
            <person name="Platzer M."/>
            <person name="Groth M."/>
            <person name="Szafranski K."/>
            <person name="Schliwa M."/>
        </authorList>
    </citation>
    <scope>NUCLEOTIDE SEQUENCE [LARGE SCALE GENOMIC DNA]</scope>
</reference>
<evidence type="ECO:0000313" key="4">
    <source>
        <dbReference type="Proteomes" id="UP000023152"/>
    </source>
</evidence>
<dbReference type="Pfam" id="PF00241">
    <property type="entry name" value="Cofilin_ADF"/>
    <property type="match status" value="1"/>
</dbReference>
<dbReference type="InterPro" id="IPR002108">
    <property type="entry name" value="ADF-H"/>
</dbReference>
<feature type="non-terminal residue" evidence="3">
    <location>
        <position position="213"/>
    </location>
</feature>
<dbReference type="Gene3D" id="3.40.20.10">
    <property type="entry name" value="Severin"/>
    <property type="match status" value="1"/>
</dbReference>
<feature type="domain" description="ADF-H" evidence="2">
    <location>
        <begin position="120"/>
        <end position="190"/>
    </location>
</feature>
<dbReference type="AlphaFoldDB" id="X6LPP5"/>
<dbReference type="GO" id="GO:0003779">
    <property type="term" value="F:actin binding"/>
    <property type="evidence" value="ECO:0007669"/>
    <property type="project" value="InterPro"/>
</dbReference>
<dbReference type="Proteomes" id="UP000023152">
    <property type="component" value="Unassembled WGS sequence"/>
</dbReference>
<protein>
    <recommendedName>
        <fullName evidence="2">ADF-H domain-containing protein</fullName>
    </recommendedName>
</protein>
<gene>
    <name evidence="3" type="ORF">RFI_34288</name>
</gene>
<feature type="non-terminal residue" evidence="3">
    <location>
        <position position="1"/>
    </location>
</feature>
<proteinExistence type="predicted"/>
<keyword evidence="4" id="KW-1185">Reference proteome</keyword>
<comment type="caution">
    <text evidence="3">The sequence shown here is derived from an EMBL/GenBank/DDBJ whole genome shotgun (WGS) entry which is preliminary data.</text>
</comment>
<evidence type="ECO:0000256" key="1">
    <source>
        <dbReference type="SAM" id="MobiDB-lite"/>
    </source>
</evidence>
<evidence type="ECO:0000259" key="2">
    <source>
        <dbReference type="Pfam" id="PF00241"/>
    </source>
</evidence>
<feature type="region of interest" description="Disordered" evidence="1">
    <location>
        <begin position="71"/>
        <end position="119"/>
    </location>
</feature>
<feature type="compositionally biased region" description="Basic residues" evidence="1">
    <location>
        <begin position="71"/>
        <end position="85"/>
    </location>
</feature>